<sequence>MAKAVDLGHGISLIDLYDLELPKRTGAYVIEGDELTIVETSASPSVPYLLKGLDDLGLNLEDVKHIIVTHIHLDHAGGVGLLLEKCPNATVYVHPRGKQHLKDPSKLIKGAKAVYGEKFDELFDPIVPVPEGRLQEQDDSSQLNLGDRTLTFYDTPGHAKHHFSIHDSKSNSIFTGDTIGVYYPDLLEFDVEFVLPSTSPNQFDPDIMLDSLGRVESLEVDAINFGHYGQSRNPKRVYAQIREWLPRFLEVSEAALESHQGANLDDQTEAVQKALFDLIAQHLDSLNVPKDHKVYQFIKLDADVCGLGIVDYIAKTKR</sequence>
<dbReference type="InterPro" id="IPR037482">
    <property type="entry name" value="ST1585_MBL-fold"/>
</dbReference>
<gene>
    <name evidence="2" type="ORF">GCM10008935_21510</name>
</gene>
<dbReference type="CDD" id="cd07726">
    <property type="entry name" value="ST1585-like_MBL-fold"/>
    <property type="match status" value="1"/>
</dbReference>
<organism evidence="2 3">
    <name type="scientific">Alkalibacillus silvisoli</name>
    <dbReference type="NCBI Taxonomy" id="392823"/>
    <lineage>
        <taxon>Bacteria</taxon>
        <taxon>Bacillati</taxon>
        <taxon>Bacillota</taxon>
        <taxon>Bacilli</taxon>
        <taxon>Bacillales</taxon>
        <taxon>Bacillaceae</taxon>
        <taxon>Alkalibacillus</taxon>
    </lineage>
</organism>
<dbReference type="SMART" id="SM00849">
    <property type="entry name" value="Lactamase_B"/>
    <property type="match status" value="1"/>
</dbReference>
<reference evidence="3" key="1">
    <citation type="journal article" date="2019" name="Int. J. Syst. Evol. Microbiol.">
        <title>The Global Catalogue of Microorganisms (GCM) 10K type strain sequencing project: providing services to taxonomists for standard genome sequencing and annotation.</title>
        <authorList>
            <consortium name="The Broad Institute Genomics Platform"/>
            <consortium name="The Broad Institute Genome Sequencing Center for Infectious Disease"/>
            <person name="Wu L."/>
            <person name="Ma J."/>
        </authorList>
    </citation>
    <scope>NUCLEOTIDE SEQUENCE [LARGE SCALE GENOMIC DNA]</scope>
    <source>
        <strain evidence="3">JCM 14193</strain>
    </source>
</reference>
<accession>A0ABP3JVR3</accession>
<dbReference type="EMBL" id="BAAACZ010000018">
    <property type="protein sequence ID" value="GAA0465390.1"/>
    <property type="molecule type" value="Genomic_DNA"/>
</dbReference>
<dbReference type="InterPro" id="IPR036866">
    <property type="entry name" value="RibonucZ/Hydroxyglut_hydro"/>
</dbReference>
<dbReference type="InterPro" id="IPR050855">
    <property type="entry name" value="NDM-1-like"/>
</dbReference>
<comment type="caution">
    <text evidence="2">The sequence shown here is derived from an EMBL/GenBank/DDBJ whole genome shotgun (WGS) entry which is preliminary data.</text>
</comment>
<dbReference type="Proteomes" id="UP001500740">
    <property type="component" value="Unassembled WGS sequence"/>
</dbReference>
<dbReference type="RefSeq" id="WP_343783564.1">
    <property type="nucleotide sequence ID" value="NZ_BAAACZ010000018.1"/>
</dbReference>
<proteinExistence type="predicted"/>
<keyword evidence="3" id="KW-1185">Reference proteome</keyword>
<name>A0ABP3JVR3_9BACI</name>
<dbReference type="PANTHER" id="PTHR42951">
    <property type="entry name" value="METALLO-BETA-LACTAMASE DOMAIN-CONTAINING"/>
    <property type="match status" value="1"/>
</dbReference>
<evidence type="ECO:0000259" key="1">
    <source>
        <dbReference type="SMART" id="SM00849"/>
    </source>
</evidence>
<dbReference type="SUPFAM" id="SSF56281">
    <property type="entry name" value="Metallo-hydrolase/oxidoreductase"/>
    <property type="match status" value="1"/>
</dbReference>
<dbReference type="Pfam" id="PF00753">
    <property type="entry name" value="Lactamase_B"/>
    <property type="match status" value="1"/>
</dbReference>
<protein>
    <submittedName>
        <fullName evidence="2">MBL fold metallo-hydrolase</fullName>
    </submittedName>
</protein>
<evidence type="ECO:0000313" key="3">
    <source>
        <dbReference type="Proteomes" id="UP001500740"/>
    </source>
</evidence>
<evidence type="ECO:0000313" key="2">
    <source>
        <dbReference type="EMBL" id="GAA0465390.1"/>
    </source>
</evidence>
<dbReference type="Gene3D" id="3.60.15.10">
    <property type="entry name" value="Ribonuclease Z/Hydroxyacylglutathione hydrolase-like"/>
    <property type="match status" value="1"/>
</dbReference>
<feature type="domain" description="Metallo-beta-lactamase" evidence="1">
    <location>
        <begin position="24"/>
        <end position="227"/>
    </location>
</feature>
<dbReference type="PANTHER" id="PTHR42951:SF22">
    <property type="entry name" value="METALLO BETA-LACTAMASE SUPERFAMILY LIPOPROTEIN"/>
    <property type="match status" value="1"/>
</dbReference>
<dbReference type="InterPro" id="IPR001279">
    <property type="entry name" value="Metallo-B-lactamas"/>
</dbReference>